<protein>
    <submittedName>
        <fullName evidence="3">Endonuclease/exonuclease/phosphatase (EEP) superfamily protein YafD</fullName>
    </submittedName>
</protein>
<dbReference type="SUPFAM" id="SSF56219">
    <property type="entry name" value="DNase I-like"/>
    <property type="match status" value="1"/>
</dbReference>
<organism evidence="3 4">
    <name type="scientific">Plantibacter flavus</name>
    <dbReference type="NCBI Taxonomy" id="150123"/>
    <lineage>
        <taxon>Bacteria</taxon>
        <taxon>Bacillati</taxon>
        <taxon>Actinomycetota</taxon>
        <taxon>Actinomycetes</taxon>
        <taxon>Micrococcales</taxon>
        <taxon>Microbacteriaceae</taxon>
        <taxon>Plantibacter</taxon>
    </lineage>
</organism>
<keyword evidence="4" id="KW-1185">Reference proteome</keyword>
<dbReference type="InterPro" id="IPR036691">
    <property type="entry name" value="Endo/exonu/phosph_ase_sf"/>
</dbReference>
<keyword evidence="1" id="KW-0472">Membrane</keyword>
<keyword evidence="3" id="KW-0540">Nuclease</keyword>
<dbReference type="InterPro" id="IPR005135">
    <property type="entry name" value="Endo/exonuclease/phosphatase"/>
</dbReference>
<dbReference type="AlphaFoldDB" id="A0A3N2C202"/>
<dbReference type="EMBL" id="RKHL01000001">
    <property type="protein sequence ID" value="ROR81344.1"/>
    <property type="molecule type" value="Genomic_DNA"/>
</dbReference>
<proteinExistence type="predicted"/>
<evidence type="ECO:0000313" key="3">
    <source>
        <dbReference type="EMBL" id="ROR81344.1"/>
    </source>
</evidence>
<name>A0A3N2C202_9MICO</name>
<keyword evidence="3" id="KW-0378">Hydrolase</keyword>
<feature type="transmembrane region" description="Helical" evidence="1">
    <location>
        <begin position="44"/>
        <end position="66"/>
    </location>
</feature>
<dbReference type="GO" id="GO:0004527">
    <property type="term" value="F:exonuclease activity"/>
    <property type="evidence" value="ECO:0007669"/>
    <property type="project" value="UniProtKB-KW"/>
</dbReference>
<feature type="transmembrane region" description="Helical" evidence="1">
    <location>
        <begin position="6"/>
        <end position="32"/>
    </location>
</feature>
<feature type="domain" description="Endonuclease/exonuclease/phosphatase" evidence="2">
    <location>
        <begin position="117"/>
        <end position="332"/>
    </location>
</feature>
<keyword evidence="3" id="KW-0255">Endonuclease</keyword>
<evidence type="ECO:0000313" key="4">
    <source>
        <dbReference type="Proteomes" id="UP000266915"/>
    </source>
</evidence>
<gene>
    <name evidence="3" type="ORF">EDD42_1400</name>
</gene>
<dbReference type="Pfam" id="PF03372">
    <property type="entry name" value="Exo_endo_phos"/>
    <property type="match status" value="1"/>
</dbReference>
<keyword evidence="1" id="KW-1133">Transmembrane helix</keyword>
<dbReference type="RefSeq" id="WP_085510528.1">
    <property type="nucleotide sequence ID" value="NZ_FXAP01000001.1"/>
</dbReference>
<comment type="caution">
    <text evidence="3">The sequence shown here is derived from an EMBL/GenBank/DDBJ whole genome shotgun (WGS) entry which is preliminary data.</text>
</comment>
<accession>A0A3N2C202</accession>
<dbReference type="Gene3D" id="3.60.10.10">
    <property type="entry name" value="Endonuclease/exonuclease/phosphatase"/>
    <property type="match status" value="1"/>
</dbReference>
<evidence type="ECO:0000259" key="2">
    <source>
        <dbReference type="Pfam" id="PF03372"/>
    </source>
</evidence>
<dbReference type="Proteomes" id="UP000266915">
    <property type="component" value="Unassembled WGS sequence"/>
</dbReference>
<keyword evidence="3" id="KW-0269">Exonuclease</keyword>
<keyword evidence="1" id="KW-0812">Transmembrane</keyword>
<evidence type="ECO:0000256" key="1">
    <source>
        <dbReference type="SAM" id="Phobius"/>
    </source>
</evidence>
<sequence>MLKTVGGVVAAVFAIATTALLVVAVLPGLFGLEQAQVVVQLSAFRLLVAIAAAGGALLCLVTAILVRGSRRVLPAILAVVLAAVSVTGAVVTANRGVDDQMVAGEATDLADQVTVLAWNTLGDAVDPGTIAAIAVREGADVVSLPETSSDTAAVVAAAMTAAGRPMVAHSTDADAGGTSLLISTGLGEYAVRAPTVTGPTAIERSETLIADPVLGRGPTLVAVHTTAPLPSRLDDWRAELADLAGRCTDDADVIMAGDFNATLDHLAGLRGVGDLGACHDAAAADAAAGLGTWPTELPAVLGAPIDHVMATTGWVTVSAHVLTDVDGTGSDHRPVVATLLPRTAS</sequence>
<feature type="transmembrane region" description="Helical" evidence="1">
    <location>
        <begin position="72"/>
        <end position="91"/>
    </location>
</feature>
<reference evidence="3 4" key="1">
    <citation type="submission" date="2018-11" db="EMBL/GenBank/DDBJ databases">
        <title>Sequencing the genomes of 1000 actinobacteria strains.</title>
        <authorList>
            <person name="Klenk H.-P."/>
        </authorList>
    </citation>
    <scope>NUCLEOTIDE SEQUENCE [LARGE SCALE GENOMIC DNA]</scope>
    <source>
        <strain evidence="3 4">DSM 14012</strain>
    </source>
</reference>
<dbReference type="GO" id="GO:0004519">
    <property type="term" value="F:endonuclease activity"/>
    <property type="evidence" value="ECO:0007669"/>
    <property type="project" value="UniProtKB-KW"/>
</dbReference>